<dbReference type="Pfam" id="PF05090">
    <property type="entry name" value="HTTM"/>
    <property type="match status" value="1"/>
</dbReference>
<feature type="transmembrane region" description="Helical" evidence="7">
    <location>
        <begin position="112"/>
        <end position="131"/>
    </location>
</feature>
<dbReference type="Proteomes" id="UP001143545">
    <property type="component" value="Unassembled WGS sequence"/>
</dbReference>
<dbReference type="GO" id="GO:0019842">
    <property type="term" value="F:vitamin binding"/>
    <property type="evidence" value="ECO:0007669"/>
    <property type="project" value="TreeGrafter"/>
</dbReference>
<dbReference type="AlphaFoldDB" id="A0A9W6B521"/>
<keyword evidence="2 7" id="KW-0812">Transmembrane</keyword>
<keyword evidence="4 7" id="KW-0472">Membrane</keyword>
<evidence type="ECO:0000313" key="9">
    <source>
        <dbReference type="EMBL" id="GLB52676.1"/>
    </source>
</evidence>
<dbReference type="PANTHER" id="PTHR12639">
    <property type="entry name" value="VITAMIN K-DEPENDENT GAMMA-CARBOXYLASE"/>
    <property type="match status" value="1"/>
</dbReference>
<dbReference type="GO" id="GO:0008488">
    <property type="term" value="F:gamma-glutamyl carboxylase activity"/>
    <property type="evidence" value="ECO:0007669"/>
    <property type="project" value="InterPro"/>
</dbReference>
<keyword evidence="5" id="KW-1015">Disulfide bond</keyword>
<name>A0A9W6B521_9FLAO</name>
<dbReference type="Pfam" id="PF22777">
    <property type="entry name" value="VKGC_lumenal_dom"/>
    <property type="match status" value="1"/>
</dbReference>
<dbReference type="InterPro" id="IPR053935">
    <property type="entry name" value="VKGC_lumenal_dom"/>
</dbReference>
<keyword evidence="6" id="KW-0456">Lyase</keyword>
<dbReference type="GO" id="GO:0012505">
    <property type="term" value="C:endomembrane system"/>
    <property type="evidence" value="ECO:0007669"/>
    <property type="project" value="UniProtKB-SubCell"/>
</dbReference>
<protein>
    <submittedName>
        <fullName evidence="9">Type I deoxyribonuclease HsdR</fullName>
    </submittedName>
</protein>
<dbReference type="InterPro" id="IPR011020">
    <property type="entry name" value="HTTM-like"/>
</dbReference>
<evidence type="ECO:0000313" key="10">
    <source>
        <dbReference type="Proteomes" id="UP001143545"/>
    </source>
</evidence>
<dbReference type="InterPro" id="IPR007782">
    <property type="entry name" value="VKG_COase"/>
</dbReference>
<feature type="transmembrane region" description="Helical" evidence="7">
    <location>
        <begin position="235"/>
        <end position="262"/>
    </location>
</feature>
<dbReference type="RefSeq" id="WP_281754118.1">
    <property type="nucleotide sequence ID" value="NZ_BRVP01000010.1"/>
</dbReference>
<proteinExistence type="predicted"/>
<evidence type="ECO:0000259" key="8">
    <source>
        <dbReference type="SMART" id="SM00752"/>
    </source>
</evidence>
<evidence type="ECO:0000256" key="1">
    <source>
        <dbReference type="ARBA" id="ARBA00004127"/>
    </source>
</evidence>
<comment type="subcellular location">
    <subcellularLocation>
        <location evidence="1">Endomembrane system</location>
        <topology evidence="1">Multi-pass membrane protein</topology>
    </subcellularLocation>
</comment>
<gene>
    <name evidence="9" type="ORF">NBRC110019_17160</name>
</gene>
<evidence type="ECO:0000256" key="3">
    <source>
        <dbReference type="ARBA" id="ARBA00022989"/>
    </source>
</evidence>
<evidence type="ECO:0000256" key="7">
    <source>
        <dbReference type="SAM" id="Phobius"/>
    </source>
</evidence>
<feature type="transmembrane region" description="Helical" evidence="7">
    <location>
        <begin position="12"/>
        <end position="35"/>
    </location>
</feature>
<feature type="domain" description="HTTM-like" evidence="8">
    <location>
        <begin position="7"/>
        <end position="266"/>
    </location>
</feature>
<feature type="transmembrane region" description="Helical" evidence="7">
    <location>
        <begin position="205"/>
        <end position="223"/>
    </location>
</feature>
<dbReference type="SMART" id="SM00752">
    <property type="entry name" value="HTTM"/>
    <property type="match status" value="1"/>
</dbReference>
<dbReference type="InterPro" id="IPR053934">
    <property type="entry name" value="HTTM_dom"/>
</dbReference>
<accession>A0A9W6B521</accession>
<keyword evidence="3 7" id="KW-1133">Transmembrane helix</keyword>
<evidence type="ECO:0000256" key="4">
    <source>
        <dbReference type="ARBA" id="ARBA00023136"/>
    </source>
</evidence>
<evidence type="ECO:0000256" key="6">
    <source>
        <dbReference type="ARBA" id="ARBA00023239"/>
    </source>
</evidence>
<organism evidence="9 10">
    <name type="scientific">Neptunitalea chrysea</name>
    <dbReference type="NCBI Taxonomy" id="1647581"/>
    <lineage>
        <taxon>Bacteria</taxon>
        <taxon>Pseudomonadati</taxon>
        <taxon>Bacteroidota</taxon>
        <taxon>Flavobacteriia</taxon>
        <taxon>Flavobacteriales</taxon>
        <taxon>Flavobacteriaceae</taxon>
        <taxon>Neptunitalea</taxon>
    </lineage>
</organism>
<dbReference type="EMBL" id="BRVP01000010">
    <property type="protein sequence ID" value="GLB52676.1"/>
    <property type="molecule type" value="Genomic_DNA"/>
</dbReference>
<comment type="caution">
    <text evidence="9">The sequence shown here is derived from an EMBL/GenBank/DDBJ whole genome shotgun (WGS) entry which is preliminary data.</text>
</comment>
<evidence type="ECO:0000256" key="2">
    <source>
        <dbReference type="ARBA" id="ARBA00022692"/>
    </source>
</evidence>
<dbReference type="PANTHER" id="PTHR12639:SF7">
    <property type="entry name" value="HTTM DOMAIN-CONTAINING PROTEIN"/>
    <property type="match status" value="1"/>
</dbReference>
<keyword evidence="10" id="KW-1185">Reference proteome</keyword>
<feature type="transmembrane region" description="Helical" evidence="7">
    <location>
        <begin position="67"/>
        <end position="86"/>
    </location>
</feature>
<sequence>MLNKFLFKQIDNTALIVFRVVFGLLIFLESVGAIFTGWVKNAFITPNFTFTFIGFEWVQPLSGYGMYYYYAIMGLFGFFVMIGYKYKWSLGGFTLMWTITYLMQKTNYNNHYYLLILLCLIMLVQPAHKYLSVDAKQKPEIKSIAMPNWCKWLIILQMWIVYTYASVAKWYPDWLDLSVINVMMQSKTDYPIVGSLLQYRWSHVFLAYSGILYDLLVIPLLLYKPTRKWAFFASIFFHLFNSFVFQVGIFPYLSLAFSLFFFEPQTIQRIFLKKKPLYTGDEILLPSYYKVIKWIGGAYLVYQILMPLRHWAIDGNVLYTEEGHRMSWRMMLRTKTGFSNFVIVDKKTKERKRIKKSDFLTKKQVRMVSTKPDFTWQFAQYLKKKYAKEGKDISVYVTCRTKVNGGKTKTLIDPKVDLAATQWNTFKHNAWIMPFEKE</sequence>
<evidence type="ECO:0000256" key="5">
    <source>
        <dbReference type="ARBA" id="ARBA00023157"/>
    </source>
</evidence>
<reference evidence="9" key="1">
    <citation type="submission" date="2022-07" db="EMBL/GenBank/DDBJ databases">
        <title>Taxonomy of Novel Oxalotrophic and Methylotrophic Bacteria.</title>
        <authorList>
            <person name="Sahin N."/>
            <person name="Tani A."/>
        </authorList>
    </citation>
    <scope>NUCLEOTIDE SEQUENCE</scope>
    <source>
        <strain evidence="9">AM327</strain>
    </source>
</reference>